<comment type="caution">
    <text evidence="13">The sequence shown here is derived from an EMBL/GenBank/DDBJ whole genome shotgun (WGS) entry which is preliminary data.</text>
</comment>
<evidence type="ECO:0000256" key="7">
    <source>
        <dbReference type="ARBA" id="ARBA00023146"/>
    </source>
</evidence>
<dbReference type="PROSITE" id="PS00178">
    <property type="entry name" value="AA_TRNA_LIGASE_I"/>
    <property type="match status" value="1"/>
</dbReference>
<dbReference type="PANTHER" id="PTHR11766">
    <property type="entry name" value="TYROSYL-TRNA SYNTHETASE"/>
    <property type="match status" value="1"/>
</dbReference>
<evidence type="ECO:0000256" key="2">
    <source>
        <dbReference type="ARBA" id="ARBA00022598"/>
    </source>
</evidence>
<dbReference type="CDD" id="cd00165">
    <property type="entry name" value="S4"/>
    <property type="match status" value="1"/>
</dbReference>
<dbReference type="InterPro" id="IPR014729">
    <property type="entry name" value="Rossmann-like_a/b/a_fold"/>
</dbReference>
<evidence type="ECO:0000256" key="8">
    <source>
        <dbReference type="ARBA" id="ARBA00048248"/>
    </source>
</evidence>
<reference evidence="13 14" key="1">
    <citation type="journal article" date="2016" name="Nat. Commun.">
        <title>Thousands of microbial genomes shed light on interconnected biogeochemical processes in an aquifer system.</title>
        <authorList>
            <person name="Anantharaman K."/>
            <person name="Brown C.T."/>
            <person name="Hug L.A."/>
            <person name="Sharon I."/>
            <person name="Castelle C.J."/>
            <person name="Probst A.J."/>
            <person name="Thomas B.C."/>
            <person name="Singh A."/>
            <person name="Wilkins M.J."/>
            <person name="Karaoz U."/>
            <person name="Brodie E.L."/>
            <person name="Williams K.H."/>
            <person name="Hubbard S.S."/>
            <person name="Banfield J.F."/>
        </authorList>
    </citation>
    <scope>NUCLEOTIDE SEQUENCE [LARGE SCALE GENOMIC DNA]</scope>
</reference>
<dbReference type="Proteomes" id="UP000176406">
    <property type="component" value="Unassembled WGS sequence"/>
</dbReference>
<evidence type="ECO:0000256" key="6">
    <source>
        <dbReference type="ARBA" id="ARBA00022917"/>
    </source>
</evidence>
<dbReference type="SUPFAM" id="SSF55174">
    <property type="entry name" value="Alpha-L RNA-binding motif"/>
    <property type="match status" value="1"/>
</dbReference>
<dbReference type="InterPro" id="IPR036986">
    <property type="entry name" value="S4_RNA-bd_sf"/>
</dbReference>
<dbReference type="AlphaFoldDB" id="A0A1G2EC92"/>
<dbReference type="PRINTS" id="PR01040">
    <property type="entry name" value="TRNASYNTHTYR"/>
</dbReference>
<keyword evidence="6 11" id="KW-0648">Protein biosynthesis</keyword>
<dbReference type="GO" id="GO:0006437">
    <property type="term" value="P:tyrosyl-tRNA aminoacylation"/>
    <property type="evidence" value="ECO:0007669"/>
    <property type="project" value="UniProtKB-UniRule"/>
</dbReference>
<evidence type="ECO:0000313" key="14">
    <source>
        <dbReference type="Proteomes" id="UP000176406"/>
    </source>
</evidence>
<keyword evidence="7 11" id="KW-0030">Aminoacyl-tRNA synthetase</keyword>
<evidence type="ECO:0000256" key="4">
    <source>
        <dbReference type="ARBA" id="ARBA00022840"/>
    </source>
</evidence>
<organism evidence="13 14">
    <name type="scientific">Candidatus Nealsonbacteria bacterium RIFCSPLOWO2_01_FULL_41_9</name>
    <dbReference type="NCBI Taxonomy" id="1801671"/>
    <lineage>
        <taxon>Bacteria</taxon>
        <taxon>Candidatus Nealsoniibacteriota</taxon>
    </lineage>
</organism>
<dbReference type="NCBIfam" id="TIGR00234">
    <property type="entry name" value="tyrS"/>
    <property type="match status" value="1"/>
</dbReference>
<evidence type="ECO:0000256" key="3">
    <source>
        <dbReference type="ARBA" id="ARBA00022741"/>
    </source>
</evidence>
<dbReference type="CDD" id="cd00805">
    <property type="entry name" value="TyrRS_core"/>
    <property type="match status" value="1"/>
</dbReference>
<dbReference type="PROSITE" id="PS50889">
    <property type="entry name" value="S4"/>
    <property type="match status" value="1"/>
</dbReference>
<dbReference type="Gene3D" id="1.10.240.10">
    <property type="entry name" value="Tyrosyl-Transfer RNA Synthetase"/>
    <property type="match status" value="1"/>
</dbReference>
<feature type="domain" description="RNA-binding S4" evidence="12">
    <location>
        <begin position="328"/>
        <end position="387"/>
    </location>
</feature>
<dbReference type="SMART" id="SM00363">
    <property type="entry name" value="S4"/>
    <property type="match status" value="1"/>
</dbReference>
<dbReference type="PANTHER" id="PTHR11766:SF1">
    <property type="entry name" value="TYROSINE--TRNA LIGASE"/>
    <property type="match status" value="1"/>
</dbReference>
<dbReference type="GO" id="GO:0003723">
    <property type="term" value="F:RNA binding"/>
    <property type="evidence" value="ECO:0007669"/>
    <property type="project" value="UniProtKB-KW"/>
</dbReference>
<evidence type="ECO:0000313" key="13">
    <source>
        <dbReference type="EMBL" id="OGZ23339.1"/>
    </source>
</evidence>
<dbReference type="Gene3D" id="3.40.50.620">
    <property type="entry name" value="HUPs"/>
    <property type="match status" value="1"/>
</dbReference>
<dbReference type="InterPro" id="IPR002305">
    <property type="entry name" value="aa-tRNA-synth_Ic"/>
</dbReference>
<keyword evidence="4 11" id="KW-0067">ATP-binding</keyword>
<evidence type="ECO:0000256" key="5">
    <source>
        <dbReference type="ARBA" id="ARBA00022884"/>
    </source>
</evidence>
<dbReference type="InterPro" id="IPR002942">
    <property type="entry name" value="S4_RNA-bd"/>
</dbReference>
<evidence type="ECO:0000256" key="9">
    <source>
        <dbReference type="NCBIfam" id="TIGR00234"/>
    </source>
</evidence>
<dbReference type="InterPro" id="IPR024088">
    <property type="entry name" value="Tyr-tRNA-ligase_bac-type"/>
</dbReference>
<dbReference type="Pfam" id="PF00579">
    <property type="entry name" value="tRNA-synt_1b"/>
    <property type="match status" value="1"/>
</dbReference>
<evidence type="ECO:0000256" key="1">
    <source>
        <dbReference type="ARBA" id="ARBA00013160"/>
    </source>
</evidence>
<keyword evidence="2 11" id="KW-0436">Ligase</keyword>
<gene>
    <name evidence="13" type="ORF">A3A08_02435</name>
</gene>
<dbReference type="GO" id="GO:0004831">
    <property type="term" value="F:tyrosine-tRNA ligase activity"/>
    <property type="evidence" value="ECO:0007669"/>
    <property type="project" value="UniProtKB-UniRule"/>
</dbReference>
<protein>
    <recommendedName>
        <fullName evidence="1 9">Tyrosine--tRNA ligase</fullName>
        <ecNumber evidence="1 9">6.1.1.1</ecNumber>
    </recommendedName>
</protein>
<proteinExistence type="inferred from homology"/>
<sequence length="387" mass="43972">MINTNFEQIENVLTRGVEKIYPSREALERVLLSGKKLRIYNGIDPTGKLHIGHLVILKKLRRFQDLGHEIIILIGDFTATIGDPTGKGTARKPLIRSQVLKNAKNYKKQIGKILDIKKSSVRFLYNEKWSNKLKPADLLEIFSYFTVARLLERDMFQERIKEGRDVLLHEFVYPVFQAYDSVIMDVDLEIGGNDQMFNMMRGRDLMKKMKNKEKFVIALKLLTDPTGKKMGKTEGNFVALDDSPKEIFGKIMSWPDKMVPLGFELLTNLPSPEINPREAKIKLAKEIITICHNQKAADLAEKEFSNVFKEGGLPSKIPGSAIKEKTLSILDLLVRTKLAASKSEAKRLILQKGVKIDGQIQDDWQKIIGIKKGQVLQIGKRKFAKIA</sequence>
<dbReference type="EMBL" id="MHMG01000019">
    <property type="protein sequence ID" value="OGZ23339.1"/>
    <property type="molecule type" value="Genomic_DNA"/>
</dbReference>
<name>A0A1G2EC92_9BACT</name>
<keyword evidence="3 11" id="KW-0547">Nucleotide-binding</keyword>
<dbReference type="InterPro" id="IPR001412">
    <property type="entry name" value="aa-tRNA-synth_I_CS"/>
</dbReference>
<evidence type="ECO:0000256" key="11">
    <source>
        <dbReference type="RuleBase" id="RU363036"/>
    </source>
</evidence>
<comment type="similarity">
    <text evidence="11">Belongs to the class-I aminoacyl-tRNA synthetase family.</text>
</comment>
<dbReference type="SUPFAM" id="SSF52374">
    <property type="entry name" value="Nucleotidylyl transferase"/>
    <property type="match status" value="1"/>
</dbReference>
<comment type="catalytic activity">
    <reaction evidence="8">
        <text>tRNA(Tyr) + L-tyrosine + ATP = L-tyrosyl-tRNA(Tyr) + AMP + diphosphate + H(+)</text>
        <dbReference type="Rhea" id="RHEA:10220"/>
        <dbReference type="Rhea" id="RHEA-COMP:9706"/>
        <dbReference type="Rhea" id="RHEA-COMP:9707"/>
        <dbReference type="ChEBI" id="CHEBI:15378"/>
        <dbReference type="ChEBI" id="CHEBI:30616"/>
        <dbReference type="ChEBI" id="CHEBI:33019"/>
        <dbReference type="ChEBI" id="CHEBI:58315"/>
        <dbReference type="ChEBI" id="CHEBI:78442"/>
        <dbReference type="ChEBI" id="CHEBI:78536"/>
        <dbReference type="ChEBI" id="CHEBI:456215"/>
        <dbReference type="EC" id="6.1.1.1"/>
    </reaction>
</comment>
<dbReference type="InterPro" id="IPR002307">
    <property type="entry name" value="Tyr-tRNA-ligase"/>
</dbReference>
<dbReference type="Gene3D" id="3.10.290.10">
    <property type="entry name" value="RNA-binding S4 domain"/>
    <property type="match status" value="1"/>
</dbReference>
<keyword evidence="5 10" id="KW-0694">RNA-binding</keyword>
<evidence type="ECO:0000259" key="12">
    <source>
        <dbReference type="SMART" id="SM00363"/>
    </source>
</evidence>
<dbReference type="Pfam" id="PF22421">
    <property type="entry name" value="SYY_C-terminal"/>
    <property type="match status" value="1"/>
</dbReference>
<dbReference type="GO" id="GO:0005524">
    <property type="term" value="F:ATP binding"/>
    <property type="evidence" value="ECO:0007669"/>
    <property type="project" value="UniProtKB-KW"/>
</dbReference>
<evidence type="ECO:0000256" key="10">
    <source>
        <dbReference type="PROSITE-ProRule" id="PRU00182"/>
    </source>
</evidence>
<dbReference type="GO" id="GO:0005829">
    <property type="term" value="C:cytosol"/>
    <property type="evidence" value="ECO:0007669"/>
    <property type="project" value="TreeGrafter"/>
</dbReference>
<dbReference type="InterPro" id="IPR054608">
    <property type="entry name" value="SYY-like_C"/>
</dbReference>
<dbReference type="EC" id="6.1.1.1" evidence="1 9"/>
<accession>A0A1G2EC92</accession>